<keyword evidence="3" id="KW-1185">Reference proteome</keyword>
<dbReference type="InterPro" id="IPR016064">
    <property type="entry name" value="NAD/diacylglycerol_kinase_sf"/>
</dbReference>
<dbReference type="GO" id="GO:0016301">
    <property type="term" value="F:kinase activity"/>
    <property type="evidence" value="ECO:0007669"/>
    <property type="project" value="InterPro"/>
</dbReference>
<gene>
    <name evidence="2" type="ORF">GZ77_02870</name>
</gene>
<dbReference type="Pfam" id="PF00781">
    <property type="entry name" value="DAGK_cat"/>
    <property type="match status" value="1"/>
</dbReference>
<name>A0A081NAU9_9GAMM</name>
<dbReference type="AlphaFoldDB" id="A0A081NAU9"/>
<sequence length="96" mass="10533">MFGVIPTGTGNDIARTLGIESVDHALETLVNGVETPFGAYEISGIDGDSNREITRYAVDELDLGLTTEATRIKNGHDNVSRRNCLLSLWWTPLSRQ</sequence>
<dbReference type="SUPFAM" id="SSF111331">
    <property type="entry name" value="NAD kinase/diacylglycerol kinase-like"/>
    <property type="match status" value="1"/>
</dbReference>
<evidence type="ECO:0000313" key="3">
    <source>
        <dbReference type="Proteomes" id="UP000028006"/>
    </source>
</evidence>
<dbReference type="Gene3D" id="3.40.50.10330">
    <property type="entry name" value="Probable inorganic polyphosphate/atp-NAD kinase, domain 1"/>
    <property type="match status" value="1"/>
</dbReference>
<protein>
    <recommendedName>
        <fullName evidence="1">DAGKc domain-containing protein</fullName>
    </recommendedName>
</protein>
<evidence type="ECO:0000313" key="2">
    <source>
        <dbReference type="EMBL" id="KEQ15572.1"/>
    </source>
</evidence>
<organism evidence="2 3">
    <name type="scientific">Endozoicomonas montiporae</name>
    <dbReference type="NCBI Taxonomy" id="1027273"/>
    <lineage>
        <taxon>Bacteria</taxon>
        <taxon>Pseudomonadati</taxon>
        <taxon>Pseudomonadota</taxon>
        <taxon>Gammaproteobacteria</taxon>
        <taxon>Oceanospirillales</taxon>
        <taxon>Endozoicomonadaceae</taxon>
        <taxon>Endozoicomonas</taxon>
    </lineage>
</organism>
<feature type="domain" description="DAGKc" evidence="1">
    <location>
        <begin position="1"/>
        <end position="46"/>
    </location>
</feature>
<proteinExistence type="predicted"/>
<evidence type="ECO:0000259" key="1">
    <source>
        <dbReference type="PROSITE" id="PS50146"/>
    </source>
</evidence>
<dbReference type="PROSITE" id="PS50146">
    <property type="entry name" value="DAGK"/>
    <property type="match status" value="1"/>
</dbReference>
<reference evidence="2 3" key="1">
    <citation type="submission" date="2014-06" db="EMBL/GenBank/DDBJ databases">
        <title>Whole Genome Sequences of Three Symbiotic Endozoicomonas Bacteria.</title>
        <authorList>
            <person name="Neave M.J."/>
            <person name="Apprill A."/>
            <person name="Voolstra C.R."/>
        </authorList>
    </citation>
    <scope>NUCLEOTIDE SEQUENCE [LARGE SCALE GENOMIC DNA]</scope>
    <source>
        <strain evidence="2 3">LMG 24815</strain>
    </source>
</reference>
<dbReference type="EMBL" id="JOKG01000001">
    <property type="protein sequence ID" value="KEQ15572.1"/>
    <property type="molecule type" value="Genomic_DNA"/>
</dbReference>
<accession>A0A081NAU9</accession>
<dbReference type="InterPro" id="IPR017438">
    <property type="entry name" value="ATP-NAD_kinase_N"/>
</dbReference>
<comment type="caution">
    <text evidence="2">The sequence shown here is derived from an EMBL/GenBank/DDBJ whole genome shotgun (WGS) entry which is preliminary data.</text>
</comment>
<dbReference type="InterPro" id="IPR001206">
    <property type="entry name" value="Diacylglycerol_kinase_cat_dom"/>
</dbReference>
<dbReference type="Proteomes" id="UP000028006">
    <property type="component" value="Unassembled WGS sequence"/>
</dbReference>